<feature type="domain" description="BTB" evidence="1">
    <location>
        <begin position="11"/>
        <end position="78"/>
    </location>
</feature>
<dbReference type="Pfam" id="PF00651">
    <property type="entry name" value="BTB"/>
    <property type="match status" value="1"/>
</dbReference>
<keyword evidence="3" id="KW-1185">Reference proteome</keyword>
<proteinExistence type="predicted"/>
<evidence type="ECO:0000313" key="2">
    <source>
        <dbReference type="EMBL" id="KAK3045993.1"/>
    </source>
</evidence>
<dbReference type="InterPro" id="IPR011333">
    <property type="entry name" value="SKP1/BTB/POZ_sf"/>
</dbReference>
<dbReference type="AlphaFoldDB" id="A0AAJ0D509"/>
<evidence type="ECO:0000259" key="1">
    <source>
        <dbReference type="PROSITE" id="PS50097"/>
    </source>
</evidence>
<protein>
    <recommendedName>
        <fullName evidence="1">BTB domain-containing protein</fullName>
    </recommendedName>
</protein>
<dbReference type="Gene3D" id="3.30.710.10">
    <property type="entry name" value="Potassium Channel Kv1.1, Chain A"/>
    <property type="match status" value="1"/>
</dbReference>
<name>A0AAJ0D509_9PEZI</name>
<dbReference type="CDD" id="cd18186">
    <property type="entry name" value="BTB_POZ_ZBTB_KLHL-like"/>
    <property type="match status" value="1"/>
</dbReference>
<dbReference type="PANTHER" id="PTHR47843:SF5">
    <property type="entry name" value="BTB_POZ DOMAIN PROTEIN"/>
    <property type="match status" value="1"/>
</dbReference>
<sequence>MASNIDILAGPTFSFIVGGKIFVVHRGLISRCSEPLEAMMENGMQESQSGSAPLQDVDRATFGRFVEFVYTGDYNPARPVPLNESVDGSTHGDGAGGVESAAFDATEEVDDIGHSSSSRRRCKHGRPSRKACQKCKRLRFIQQPSNEAATASLDIQLETVELEWPEEPTEVHYLPSGTIAVVTSSPLPTNSMFGLDNDWSLDYLPVFMSHAQLYVFAEKYAVDTLVRLTARRLEEALSEFRCSASPSTSIVTLDD</sequence>
<dbReference type="EMBL" id="JAWDJX010000124">
    <property type="protein sequence ID" value="KAK3045993.1"/>
    <property type="molecule type" value="Genomic_DNA"/>
</dbReference>
<dbReference type="InterPro" id="IPR000210">
    <property type="entry name" value="BTB/POZ_dom"/>
</dbReference>
<reference evidence="2" key="1">
    <citation type="submission" date="2023-04" db="EMBL/GenBank/DDBJ databases">
        <title>Black Yeasts Isolated from many extreme environments.</title>
        <authorList>
            <person name="Coleine C."/>
            <person name="Stajich J.E."/>
            <person name="Selbmann L."/>
        </authorList>
    </citation>
    <scope>NUCLEOTIDE SEQUENCE</scope>
    <source>
        <strain evidence="2">CCFEE 5312</strain>
    </source>
</reference>
<dbReference type="SUPFAM" id="SSF54695">
    <property type="entry name" value="POZ domain"/>
    <property type="match status" value="1"/>
</dbReference>
<evidence type="ECO:0000313" key="3">
    <source>
        <dbReference type="Proteomes" id="UP001271007"/>
    </source>
</evidence>
<dbReference type="Proteomes" id="UP001271007">
    <property type="component" value="Unassembled WGS sequence"/>
</dbReference>
<dbReference type="PROSITE" id="PS50097">
    <property type="entry name" value="BTB"/>
    <property type="match status" value="1"/>
</dbReference>
<accession>A0AAJ0D509</accession>
<dbReference type="PANTHER" id="PTHR47843">
    <property type="entry name" value="BTB DOMAIN-CONTAINING PROTEIN-RELATED"/>
    <property type="match status" value="1"/>
</dbReference>
<organism evidence="2 3">
    <name type="scientific">Extremus antarcticus</name>
    <dbReference type="NCBI Taxonomy" id="702011"/>
    <lineage>
        <taxon>Eukaryota</taxon>
        <taxon>Fungi</taxon>
        <taxon>Dikarya</taxon>
        <taxon>Ascomycota</taxon>
        <taxon>Pezizomycotina</taxon>
        <taxon>Dothideomycetes</taxon>
        <taxon>Dothideomycetidae</taxon>
        <taxon>Mycosphaerellales</taxon>
        <taxon>Extremaceae</taxon>
        <taxon>Extremus</taxon>
    </lineage>
</organism>
<comment type="caution">
    <text evidence="2">The sequence shown here is derived from an EMBL/GenBank/DDBJ whole genome shotgun (WGS) entry which is preliminary data.</text>
</comment>
<gene>
    <name evidence="2" type="ORF">LTR09_012472</name>
</gene>